<organism evidence="12 13">
    <name type="scientific">Pseudohaliea rubra DSM 19751</name>
    <dbReference type="NCBI Taxonomy" id="1265313"/>
    <lineage>
        <taxon>Bacteria</taxon>
        <taxon>Pseudomonadati</taxon>
        <taxon>Pseudomonadota</taxon>
        <taxon>Gammaproteobacteria</taxon>
        <taxon>Cellvibrionales</taxon>
        <taxon>Halieaceae</taxon>
        <taxon>Pseudohaliea</taxon>
    </lineage>
</organism>
<dbReference type="PATRIC" id="fig|1265313.6.peg.35"/>
<dbReference type="STRING" id="1265313.HRUBRA_00035"/>
<evidence type="ECO:0000256" key="1">
    <source>
        <dbReference type="ARBA" id="ARBA00004496"/>
    </source>
</evidence>
<comment type="function">
    <text evidence="8 10">Specifically methylates the N3 position of the uracil ring of uridine 1498 (m3U1498) in 16S rRNA. Acts on the fully assembled 30S ribosomal subunit.</text>
</comment>
<keyword evidence="5 10" id="KW-0489">Methyltransferase</keyword>
<dbReference type="eggNOG" id="COG1385">
    <property type="taxonomic scope" value="Bacteria"/>
</dbReference>
<keyword evidence="4 10" id="KW-0698">rRNA processing</keyword>
<dbReference type="EC" id="2.1.1.193" evidence="10"/>
<evidence type="ECO:0000256" key="7">
    <source>
        <dbReference type="ARBA" id="ARBA00022691"/>
    </source>
</evidence>
<keyword evidence="6 10" id="KW-0808">Transferase</keyword>
<evidence type="ECO:0000256" key="4">
    <source>
        <dbReference type="ARBA" id="ARBA00022552"/>
    </source>
</evidence>
<dbReference type="HOGENOM" id="CLU_067442_1_0_6"/>
<dbReference type="AlphaFoldDB" id="A0A095VVG6"/>
<evidence type="ECO:0000256" key="6">
    <source>
        <dbReference type="ARBA" id="ARBA00022679"/>
    </source>
</evidence>
<sequence>MNLLLFAGSEREGTDRVRIRGRRVRHLREVFGAAPGHALPVGEIGGRLGRGTLLSLDGAEALLKVTLERDPPPRLPLVLVLALPRPKMLRRLLRAVAEFGVSELILVNSERVEKSFWQSELLSDQALHDYLLAGAEQARDTRLPAVALRRRFRPFAEDELPALCRGRRALVAHPGAAKPCPASPAGPLLIAIGPEAGFNDFEIGLLQAAGCTPVSLGTRTLRAETALVAALGRLGAPAE</sequence>
<dbReference type="GO" id="GO:0070475">
    <property type="term" value="P:rRNA base methylation"/>
    <property type="evidence" value="ECO:0007669"/>
    <property type="project" value="TreeGrafter"/>
</dbReference>
<dbReference type="EMBL" id="AUVB01000001">
    <property type="protein sequence ID" value="KGE05355.1"/>
    <property type="molecule type" value="Genomic_DNA"/>
</dbReference>
<protein>
    <recommendedName>
        <fullName evidence="10">Ribosomal RNA small subunit methyltransferase E</fullName>
        <ecNumber evidence="10">2.1.1.193</ecNumber>
    </recommendedName>
</protein>
<feature type="domain" description="Ribosomal RNA small subunit methyltransferase E methyltransferase" evidence="11">
    <location>
        <begin position="74"/>
        <end position="234"/>
    </location>
</feature>
<comment type="subcellular location">
    <subcellularLocation>
        <location evidence="1 10">Cytoplasm</location>
    </subcellularLocation>
</comment>
<dbReference type="CDD" id="cd18084">
    <property type="entry name" value="RsmE-like"/>
    <property type="match status" value="1"/>
</dbReference>
<dbReference type="RefSeq" id="WP_035516059.1">
    <property type="nucleotide sequence ID" value="NZ_KN234760.1"/>
</dbReference>
<dbReference type="NCBIfam" id="TIGR00046">
    <property type="entry name" value="RsmE family RNA methyltransferase"/>
    <property type="match status" value="1"/>
</dbReference>
<evidence type="ECO:0000256" key="2">
    <source>
        <dbReference type="ARBA" id="ARBA00005528"/>
    </source>
</evidence>
<comment type="caution">
    <text evidence="12">The sequence shown here is derived from an EMBL/GenBank/DDBJ whole genome shotgun (WGS) entry which is preliminary data.</text>
</comment>
<evidence type="ECO:0000256" key="10">
    <source>
        <dbReference type="PIRNR" id="PIRNR015601"/>
    </source>
</evidence>
<keyword evidence="7 10" id="KW-0949">S-adenosyl-L-methionine</keyword>
<accession>A0A095VVG6</accession>
<dbReference type="InterPro" id="IPR029026">
    <property type="entry name" value="tRNA_m1G_MTases_N"/>
</dbReference>
<dbReference type="Gene3D" id="3.40.1280.10">
    <property type="match status" value="1"/>
</dbReference>
<evidence type="ECO:0000256" key="8">
    <source>
        <dbReference type="ARBA" id="ARBA00025699"/>
    </source>
</evidence>
<dbReference type="PANTHER" id="PTHR30027:SF3">
    <property type="entry name" value="16S RRNA (URACIL(1498)-N(3))-METHYLTRANSFERASE"/>
    <property type="match status" value="1"/>
</dbReference>
<name>A0A095VVG6_9GAMM</name>
<comment type="similarity">
    <text evidence="2 10">Belongs to the RNA methyltransferase RsmE family.</text>
</comment>
<evidence type="ECO:0000256" key="3">
    <source>
        <dbReference type="ARBA" id="ARBA00022490"/>
    </source>
</evidence>
<gene>
    <name evidence="12" type="ORF">HRUBRA_00035</name>
</gene>
<proteinExistence type="inferred from homology"/>
<evidence type="ECO:0000256" key="9">
    <source>
        <dbReference type="ARBA" id="ARBA00047944"/>
    </source>
</evidence>
<comment type="catalytic activity">
    <reaction evidence="9 10">
        <text>uridine(1498) in 16S rRNA + S-adenosyl-L-methionine = N(3)-methyluridine(1498) in 16S rRNA + S-adenosyl-L-homocysteine + H(+)</text>
        <dbReference type="Rhea" id="RHEA:42920"/>
        <dbReference type="Rhea" id="RHEA-COMP:10283"/>
        <dbReference type="Rhea" id="RHEA-COMP:10284"/>
        <dbReference type="ChEBI" id="CHEBI:15378"/>
        <dbReference type="ChEBI" id="CHEBI:57856"/>
        <dbReference type="ChEBI" id="CHEBI:59789"/>
        <dbReference type="ChEBI" id="CHEBI:65315"/>
        <dbReference type="ChEBI" id="CHEBI:74502"/>
        <dbReference type="EC" id="2.1.1.193"/>
    </reaction>
</comment>
<dbReference type="Pfam" id="PF04452">
    <property type="entry name" value="Methyltrans_RNA"/>
    <property type="match status" value="1"/>
</dbReference>
<keyword evidence="3 10" id="KW-0963">Cytoplasm</keyword>
<evidence type="ECO:0000259" key="11">
    <source>
        <dbReference type="Pfam" id="PF04452"/>
    </source>
</evidence>
<evidence type="ECO:0000313" key="13">
    <source>
        <dbReference type="Proteomes" id="UP000029640"/>
    </source>
</evidence>
<dbReference type="GO" id="GO:0005737">
    <property type="term" value="C:cytoplasm"/>
    <property type="evidence" value="ECO:0007669"/>
    <property type="project" value="UniProtKB-SubCell"/>
</dbReference>
<keyword evidence="13" id="KW-1185">Reference proteome</keyword>
<reference evidence="12 13" key="1">
    <citation type="journal article" date="2014" name="Genome Announc.">
        <title>Genome Sequence of Gammaproteobacterial Pseudohaliea rubra Type Strain DSM 19751, Isolated from Coastal Seawater of the Mediterranean Sea.</title>
        <authorList>
            <person name="Spring S."/>
            <person name="Fiebig A."/>
            <person name="Riedel T."/>
            <person name="Goker M."/>
            <person name="Klenk H.P."/>
        </authorList>
    </citation>
    <scope>NUCLEOTIDE SEQUENCE [LARGE SCALE GENOMIC DNA]</scope>
    <source>
        <strain evidence="12 13">DSM 19751</strain>
    </source>
</reference>
<dbReference type="PANTHER" id="PTHR30027">
    <property type="entry name" value="RIBOSOMAL RNA SMALL SUBUNIT METHYLTRANSFERASE E"/>
    <property type="match status" value="1"/>
</dbReference>
<dbReference type="Proteomes" id="UP000029640">
    <property type="component" value="Unassembled WGS sequence"/>
</dbReference>
<dbReference type="InterPro" id="IPR046886">
    <property type="entry name" value="RsmE_MTase_dom"/>
</dbReference>
<evidence type="ECO:0000313" key="12">
    <source>
        <dbReference type="EMBL" id="KGE05355.1"/>
    </source>
</evidence>
<dbReference type="PIRSF" id="PIRSF015601">
    <property type="entry name" value="MTase_slr0722"/>
    <property type="match status" value="1"/>
</dbReference>
<dbReference type="InterPro" id="IPR006700">
    <property type="entry name" value="RsmE"/>
</dbReference>
<evidence type="ECO:0000256" key="5">
    <source>
        <dbReference type="ARBA" id="ARBA00022603"/>
    </source>
</evidence>
<dbReference type="OrthoDB" id="9815641at2"/>
<dbReference type="InterPro" id="IPR029028">
    <property type="entry name" value="Alpha/beta_knot_MTases"/>
</dbReference>
<dbReference type="GO" id="GO:0070042">
    <property type="term" value="F:rRNA (uridine-N3-)-methyltransferase activity"/>
    <property type="evidence" value="ECO:0007669"/>
    <property type="project" value="TreeGrafter"/>
</dbReference>
<dbReference type="SUPFAM" id="SSF75217">
    <property type="entry name" value="alpha/beta knot"/>
    <property type="match status" value="1"/>
</dbReference>
<dbReference type="NCBIfam" id="NF008700">
    <property type="entry name" value="PRK11713.5-4"/>
    <property type="match status" value="1"/>
</dbReference>